<dbReference type="Proteomes" id="UP000504637">
    <property type="component" value="Unplaced"/>
</dbReference>
<dbReference type="PANTHER" id="PTHR16220">
    <property type="entry name" value="WD REPEAT PROTEIN 8-RELATED"/>
    <property type="match status" value="1"/>
</dbReference>
<evidence type="ECO:0000313" key="2">
    <source>
        <dbReference type="Proteomes" id="UP000504637"/>
    </source>
</evidence>
<keyword evidence="2" id="KW-1185">Reference proteome</keyword>
<dbReference type="GeneID" id="54361193"/>
<dbReference type="GO" id="GO:0006508">
    <property type="term" value="P:proteolysis"/>
    <property type="evidence" value="ECO:0007669"/>
    <property type="project" value="UniProtKB-KW"/>
</dbReference>
<organism evidence="3">
    <name type="scientific">Dissoconium aciculare CBS 342.82</name>
    <dbReference type="NCBI Taxonomy" id="1314786"/>
    <lineage>
        <taxon>Eukaryota</taxon>
        <taxon>Fungi</taxon>
        <taxon>Dikarya</taxon>
        <taxon>Ascomycota</taxon>
        <taxon>Pezizomycotina</taxon>
        <taxon>Dothideomycetes</taxon>
        <taxon>Dothideomycetidae</taxon>
        <taxon>Mycosphaerellales</taxon>
        <taxon>Dissoconiaceae</taxon>
        <taxon>Dissoconium</taxon>
    </lineage>
</organism>
<evidence type="ECO:0000313" key="3">
    <source>
        <dbReference type="RefSeq" id="XP_033456895.1"/>
    </source>
</evidence>
<dbReference type="GO" id="GO:0005815">
    <property type="term" value="C:microtubule organizing center"/>
    <property type="evidence" value="ECO:0007669"/>
    <property type="project" value="TreeGrafter"/>
</dbReference>
<dbReference type="RefSeq" id="XP_033456895.1">
    <property type="nucleotide sequence ID" value="XM_033603393.1"/>
</dbReference>
<evidence type="ECO:0000256" key="1">
    <source>
        <dbReference type="SAM" id="MobiDB-lite"/>
    </source>
</evidence>
<dbReference type="GO" id="GO:1990811">
    <property type="term" value="C:MWP complex"/>
    <property type="evidence" value="ECO:0007669"/>
    <property type="project" value="TreeGrafter"/>
</dbReference>
<gene>
    <name evidence="3" type="ORF">K489DRAFT_373086</name>
</gene>
<sequence length="532" mass="58862">MQTCAALNHRGDSIAFVRETFLGLHDVRTGRVQLKNIRPSLHKIKPKALKWSDDSGSILILGDNGIKVENVAKRPGTIADLDNGSGGFGHIVAAEFVGKDEIVVTWEFGKTRICHLRTGKHVELPDAKMIGSGQVRALRPTTKENSTATLLVLLSRSGAEDALARYFTGTFLPRASIKLATTDAQSLSWSPDGRWLAVLDVPSSSPSIHIYTPDGHLFRSYSSPNEENGELGTKSASWSPESRLLALAKHDNTIELLNTKTFTPVAILQHPISIDQKLLSSDSQVPVWQESVSAANVRTYSLMPHPVSPPLSKARSSTEPDELGISELCFNCDGSYIATRDNRSLSTTWLWNVTNYSLHAVVVLHNNVRKLLWHPTRTHTLMIDCGESMAHIYDLSSQEGPQVVLTECKPKATLTWLWTQPESKAIILATEKLKFALVYPEGQDDQATLPPPIEPNNLEDSFYEDGAEDSLLEILSGRKPIHPKTEPSYTEMVDDLVVEAATSEELDDTFREKKQRANVKPDFDPLDDSQIF</sequence>
<feature type="region of interest" description="Disordered" evidence="1">
    <location>
        <begin position="507"/>
        <end position="532"/>
    </location>
</feature>
<protein>
    <submittedName>
        <fullName evidence="3">Tricorn protease domain 2-containing protein</fullName>
    </submittedName>
</protein>
<dbReference type="Gene3D" id="2.130.10.10">
    <property type="entry name" value="YVTN repeat-like/Quinoprotein amine dehydrogenase"/>
    <property type="match status" value="2"/>
</dbReference>
<keyword evidence="3" id="KW-0378">Hydrolase</keyword>
<reference evidence="3" key="2">
    <citation type="submission" date="2020-04" db="EMBL/GenBank/DDBJ databases">
        <authorList>
            <consortium name="NCBI Genome Project"/>
        </authorList>
    </citation>
    <scope>NUCLEOTIDE SEQUENCE</scope>
    <source>
        <strain evidence="3">CBS 342.82</strain>
    </source>
</reference>
<dbReference type="OrthoDB" id="308690at2759"/>
<dbReference type="GO" id="GO:1990810">
    <property type="term" value="P:microtubule anchoring at mitotic spindle pole body"/>
    <property type="evidence" value="ECO:0007669"/>
    <property type="project" value="TreeGrafter"/>
</dbReference>
<dbReference type="SUPFAM" id="SSF82171">
    <property type="entry name" value="DPP6 N-terminal domain-like"/>
    <property type="match status" value="1"/>
</dbReference>
<reference evidence="3" key="1">
    <citation type="submission" date="2020-01" db="EMBL/GenBank/DDBJ databases">
        <authorList>
            <consortium name="DOE Joint Genome Institute"/>
            <person name="Haridas S."/>
            <person name="Albert R."/>
            <person name="Binder M."/>
            <person name="Bloem J."/>
            <person name="Labutti K."/>
            <person name="Salamov A."/>
            <person name="Andreopoulos B."/>
            <person name="Baker S.E."/>
            <person name="Barry K."/>
            <person name="Bills G."/>
            <person name="Bluhm B.H."/>
            <person name="Cannon C."/>
            <person name="Castanera R."/>
            <person name="Culley D.E."/>
            <person name="Daum C."/>
            <person name="Ezra D."/>
            <person name="Gonzalez J.B."/>
            <person name="Henrissat B."/>
            <person name="Kuo A."/>
            <person name="Liang C."/>
            <person name="Lipzen A."/>
            <person name="Lutzoni F."/>
            <person name="Magnuson J."/>
            <person name="Mondo S."/>
            <person name="Nolan M."/>
            <person name="Ohm R."/>
            <person name="Pangilinan J."/>
            <person name="Park H.-J."/>
            <person name="Ramirez L."/>
            <person name="Alfaro M."/>
            <person name="Sun H."/>
            <person name="Tritt A."/>
            <person name="Yoshinaga Y."/>
            <person name="Zwiers L.-H."/>
            <person name="Turgeon B.G."/>
            <person name="Goodwin S.B."/>
            <person name="Spatafora J.W."/>
            <person name="Crous P.W."/>
            <person name="Grigoriev I.V."/>
        </authorList>
    </citation>
    <scope>NUCLEOTIDE SEQUENCE</scope>
    <source>
        <strain evidence="3">CBS 342.82</strain>
    </source>
</reference>
<dbReference type="GO" id="GO:0008233">
    <property type="term" value="F:peptidase activity"/>
    <property type="evidence" value="ECO:0007669"/>
    <property type="project" value="UniProtKB-KW"/>
</dbReference>
<accession>A0A6J3LX25</accession>
<dbReference type="InterPro" id="IPR015943">
    <property type="entry name" value="WD40/YVTN_repeat-like_dom_sf"/>
</dbReference>
<dbReference type="AlphaFoldDB" id="A0A6J3LX25"/>
<dbReference type="InterPro" id="IPR052778">
    <property type="entry name" value="Centrosome-WD_assoc"/>
</dbReference>
<reference evidence="3" key="3">
    <citation type="submission" date="2025-08" db="UniProtKB">
        <authorList>
            <consortium name="RefSeq"/>
        </authorList>
    </citation>
    <scope>IDENTIFICATION</scope>
    <source>
        <strain evidence="3">CBS 342.82</strain>
    </source>
</reference>
<name>A0A6J3LX25_9PEZI</name>
<proteinExistence type="predicted"/>
<keyword evidence="3" id="KW-0645">Protease</keyword>
<dbReference type="PANTHER" id="PTHR16220:SF0">
    <property type="entry name" value="WD REPEAT-CONTAINING PROTEIN WRAP73"/>
    <property type="match status" value="1"/>
</dbReference>